<evidence type="ECO:0000256" key="1">
    <source>
        <dbReference type="SAM" id="MobiDB-lite"/>
    </source>
</evidence>
<sequence length="191" mass="21511">MTVIDTSDGEDGEELEVDDGVEARPTEPTELTDATEFDLALPETNTLLPGISNKQEPGANTFTEEDEEEGNDDDDGYNEYDSILIPNFAKAGKDAGSNPGPQLLPNVPVRRLEPLDAEEENSHFFFHLVILAFLVAIVYITYHNKRKIFLLAQSRCWRDGLCSRNTVEYHRLDTNVNEAMPSLKITRDYIF</sequence>
<dbReference type="Ensembl" id="ENSNMLT00000015671.1">
    <property type="protein sequence ID" value="ENSNMLP00000013930.1"/>
    <property type="gene ID" value="ENSNMLG00000009325.1"/>
</dbReference>
<keyword evidence="2" id="KW-0812">Transmembrane</keyword>
<feature type="region of interest" description="Disordered" evidence="1">
    <location>
        <begin position="1"/>
        <end position="78"/>
    </location>
</feature>
<reference evidence="3" key="2">
    <citation type="submission" date="2025-09" db="UniProtKB">
        <authorList>
            <consortium name="Ensembl"/>
        </authorList>
    </citation>
    <scope>IDENTIFICATION</scope>
</reference>
<keyword evidence="2" id="KW-1133">Transmembrane helix</keyword>
<evidence type="ECO:0000313" key="3">
    <source>
        <dbReference type="Ensembl" id="ENSNMLP00000013930.1"/>
    </source>
</evidence>
<feature type="compositionally biased region" description="Acidic residues" evidence="1">
    <location>
        <begin position="7"/>
        <end position="20"/>
    </location>
</feature>
<proteinExistence type="predicted"/>
<keyword evidence="4" id="KW-1185">Reference proteome</keyword>
<organism evidence="3 4">
    <name type="scientific">Neogobius melanostomus</name>
    <name type="common">round goby</name>
    <dbReference type="NCBI Taxonomy" id="47308"/>
    <lineage>
        <taxon>Eukaryota</taxon>
        <taxon>Metazoa</taxon>
        <taxon>Chordata</taxon>
        <taxon>Craniata</taxon>
        <taxon>Vertebrata</taxon>
        <taxon>Euteleostomi</taxon>
        <taxon>Actinopterygii</taxon>
        <taxon>Neopterygii</taxon>
        <taxon>Teleostei</taxon>
        <taxon>Neoteleostei</taxon>
        <taxon>Acanthomorphata</taxon>
        <taxon>Gobiaria</taxon>
        <taxon>Gobiiformes</taxon>
        <taxon>Gobioidei</taxon>
        <taxon>Gobiidae</taxon>
        <taxon>Benthophilinae</taxon>
        <taxon>Neogobiini</taxon>
        <taxon>Neogobius</taxon>
    </lineage>
</organism>
<dbReference type="InterPro" id="IPR037645">
    <property type="entry name" value="KCT2"/>
</dbReference>
<accession>A0A8C6T3E0</accession>
<reference evidence="3" key="1">
    <citation type="submission" date="2025-08" db="UniProtKB">
        <authorList>
            <consortium name="Ensembl"/>
        </authorList>
    </citation>
    <scope>IDENTIFICATION</scope>
</reference>
<feature type="transmembrane region" description="Helical" evidence="2">
    <location>
        <begin position="124"/>
        <end position="142"/>
    </location>
</feature>
<dbReference type="PANTHER" id="PTHR16502">
    <property type="entry name" value="KERATINOCYTE-ASSOCIATED TRANSMEMBRANE PROTEIN 2"/>
    <property type="match status" value="1"/>
</dbReference>
<dbReference type="Proteomes" id="UP000694523">
    <property type="component" value="Unplaced"/>
</dbReference>
<evidence type="ECO:0000256" key="2">
    <source>
        <dbReference type="SAM" id="Phobius"/>
    </source>
</evidence>
<evidence type="ECO:0000313" key="4">
    <source>
        <dbReference type="Proteomes" id="UP000694523"/>
    </source>
</evidence>
<feature type="compositionally biased region" description="Polar residues" evidence="1">
    <location>
        <begin position="43"/>
        <end position="62"/>
    </location>
</feature>
<dbReference type="Pfam" id="PF17818">
    <property type="entry name" value="KCT2"/>
    <property type="match status" value="1"/>
</dbReference>
<feature type="compositionally biased region" description="Acidic residues" evidence="1">
    <location>
        <begin position="63"/>
        <end position="78"/>
    </location>
</feature>
<dbReference type="PANTHER" id="PTHR16502:SF0">
    <property type="entry name" value="KERATINOCYTE-ASSOCIATED TRANSMEMBRANE PROTEIN 2"/>
    <property type="match status" value="1"/>
</dbReference>
<keyword evidence="2" id="KW-0472">Membrane</keyword>
<dbReference type="AlphaFoldDB" id="A0A8C6T3E0"/>
<name>A0A8C6T3E0_9GOBI</name>
<protein>
    <submittedName>
        <fullName evidence="3">Chromosome 5 open reading frame 15</fullName>
    </submittedName>
</protein>